<protein>
    <submittedName>
        <fullName evidence="2">Uncharacterized protein</fullName>
    </submittedName>
</protein>
<feature type="transmembrane region" description="Helical" evidence="1">
    <location>
        <begin position="67"/>
        <end position="84"/>
    </location>
</feature>
<sequence length="107" mass="11043">MSRIQAEISTEKLVANLSNLEKHGQNFTGLANSAADRGHRPEGGTVMPFIAVAIAALAVGFEALVQWKWGAMGIVAFVALTIGVKSKNVAIGGIGAVILVMLLAQSG</sequence>
<proteinExistence type="predicted"/>
<keyword evidence="1" id="KW-0472">Membrane</keyword>
<comment type="caution">
    <text evidence="2">The sequence shown here is derived from an EMBL/GenBank/DDBJ whole genome shotgun (WGS) entry which is preliminary data.</text>
</comment>
<dbReference type="AlphaFoldDB" id="A0AAW8FHE4"/>
<gene>
    <name evidence="2" type="ORF">QFZ22_005557</name>
</gene>
<reference evidence="2" key="1">
    <citation type="submission" date="2023-07" db="EMBL/GenBank/DDBJ databases">
        <title>Comparative genomics of wheat-associated soil bacteria to identify genetic determinants of phenazine resistance.</title>
        <authorList>
            <person name="Mouncey N."/>
        </authorList>
    </citation>
    <scope>NUCLEOTIDE SEQUENCE</scope>
    <source>
        <strain evidence="2">V4I22</strain>
    </source>
</reference>
<feature type="transmembrane region" description="Helical" evidence="1">
    <location>
        <begin position="89"/>
        <end position="106"/>
    </location>
</feature>
<feature type="transmembrane region" description="Helical" evidence="1">
    <location>
        <begin position="43"/>
        <end position="61"/>
    </location>
</feature>
<evidence type="ECO:0000313" key="3">
    <source>
        <dbReference type="Proteomes" id="UP001234216"/>
    </source>
</evidence>
<keyword evidence="1" id="KW-0812">Transmembrane</keyword>
<keyword evidence="1" id="KW-1133">Transmembrane helix</keyword>
<name>A0AAW8FHE4_9ACTN</name>
<evidence type="ECO:0000313" key="2">
    <source>
        <dbReference type="EMBL" id="MDQ0909572.1"/>
    </source>
</evidence>
<dbReference type="Proteomes" id="UP001234216">
    <property type="component" value="Unassembled WGS sequence"/>
</dbReference>
<accession>A0AAW8FHE4</accession>
<dbReference type="EMBL" id="JAUSZV010000005">
    <property type="protein sequence ID" value="MDQ0909572.1"/>
    <property type="molecule type" value="Genomic_DNA"/>
</dbReference>
<organism evidence="2 3">
    <name type="scientific">Streptomyces canus</name>
    <dbReference type="NCBI Taxonomy" id="58343"/>
    <lineage>
        <taxon>Bacteria</taxon>
        <taxon>Bacillati</taxon>
        <taxon>Actinomycetota</taxon>
        <taxon>Actinomycetes</taxon>
        <taxon>Kitasatosporales</taxon>
        <taxon>Streptomycetaceae</taxon>
        <taxon>Streptomyces</taxon>
        <taxon>Streptomyces aurantiacus group</taxon>
    </lineage>
</organism>
<evidence type="ECO:0000256" key="1">
    <source>
        <dbReference type="SAM" id="Phobius"/>
    </source>
</evidence>